<name>A0A6A5KAD2_9PLEO</name>
<protein>
    <recommendedName>
        <fullName evidence="3">NACHT-NTPase and P-loop NTPases N-terminal domain-containing protein</fullName>
    </recommendedName>
</protein>
<accession>A0A6A5KAD2</accession>
<evidence type="ECO:0000313" key="2">
    <source>
        <dbReference type="Proteomes" id="UP000800040"/>
    </source>
</evidence>
<keyword evidence="2" id="KW-1185">Reference proteome</keyword>
<gene>
    <name evidence="1" type="ORF">BDW02DRAFT_56881</name>
</gene>
<dbReference type="EMBL" id="ML975365">
    <property type="protein sequence ID" value="KAF1831394.1"/>
    <property type="molecule type" value="Genomic_DNA"/>
</dbReference>
<reference evidence="1" key="1">
    <citation type="submission" date="2020-01" db="EMBL/GenBank/DDBJ databases">
        <authorList>
            <consortium name="DOE Joint Genome Institute"/>
            <person name="Haridas S."/>
            <person name="Albert R."/>
            <person name="Binder M."/>
            <person name="Bloem J."/>
            <person name="Labutti K."/>
            <person name="Salamov A."/>
            <person name="Andreopoulos B."/>
            <person name="Baker S.E."/>
            <person name="Barry K."/>
            <person name="Bills G."/>
            <person name="Bluhm B.H."/>
            <person name="Cannon C."/>
            <person name="Castanera R."/>
            <person name="Culley D.E."/>
            <person name="Daum C."/>
            <person name="Ezra D."/>
            <person name="Gonzalez J.B."/>
            <person name="Henrissat B."/>
            <person name="Kuo A."/>
            <person name="Liang C."/>
            <person name="Lipzen A."/>
            <person name="Lutzoni F."/>
            <person name="Magnuson J."/>
            <person name="Mondo S."/>
            <person name="Nolan M."/>
            <person name="Ohm R."/>
            <person name="Pangilinan J."/>
            <person name="Park H.-J."/>
            <person name="Ramirez L."/>
            <person name="Alfaro M."/>
            <person name="Sun H."/>
            <person name="Tritt A."/>
            <person name="Yoshinaga Y."/>
            <person name="Zwiers L.-H."/>
            <person name="Turgeon B.G."/>
            <person name="Goodwin S.B."/>
            <person name="Spatafora J.W."/>
            <person name="Crous P.W."/>
            <person name="Grigoriev I.V."/>
        </authorList>
    </citation>
    <scope>NUCLEOTIDE SEQUENCE</scope>
    <source>
        <strain evidence="1">P77</strain>
    </source>
</reference>
<dbReference type="AlphaFoldDB" id="A0A6A5KAD2"/>
<dbReference type="PANTHER" id="PTHR38886">
    <property type="entry name" value="SESA DOMAIN-CONTAINING PROTEIN"/>
    <property type="match status" value="1"/>
</dbReference>
<dbReference type="Proteomes" id="UP000800040">
    <property type="component" value="Unassembled WGS sequence"/>
</dbReference>
<dbReference type="OrthoDB" id="3687632at2759"/>
<dbReference type="PANTHER" id="PTHR38886:SF1">
    <property type="entry name" value="NACHT-NTPASE AND P-LOOP NTPASES N-TERMINAL DOMAIN-CONTAINING PROTEIN"/>
    <property type="match status" value="1"/>
</dbReference>
<evidence type="ECO:0008006" key="3">
    <source>
        <dbReference type="Google" id="ProtNLM"/>
    </source>
</evidence>
<proteinExistence type="predicted"/>
<evidence type="ECO:0000313" key="1">
    <source>
        <dbReference type="EMBL" id="KAF1831394.1"/>
    </source>
</evidence>
<organism evidence="1 2">
    <name type="scientific">Decorospora gaudefroyi</name>
    <dbReference type="NCBI Taxonomy" id="184978"/>
    <lineage>
        <taxon>Eukaryota</taxon>
        <taxon>Fungi</taxon>
        <taxon>Dikarya</taxon>
        <taxon>Ascomycota</taxon>
        <taxon>Pezizomycotina</taxon>
        <taxon>Dothideomycetes</taxon>
        <taxon>Pleosporomycetidae</taxon>
        <taxon>Pleosporales</taxon>
        <taxon>Pleosporineae</taxon>
        <taxon>Pleosporaceae</taxon>
        <taxon>Decorospora</taxon>
    </lineage>
</organism>
<sequence>MVAVPFGFSIGDFITGTKILINVLSAFKESSGASSKYASETAFLHSLTSTLQHLNDYVKPNPQDALSSSISSLLDTVRGPLDEFKTFLDKHEASLGKTSTKSKLGKVPKTVTYTLKDISGKIEKLRRQAEQPLQAISSLLSLQQM</sequence>